<dbReference type="EMBL" id="JNBR01000349">
    <property type="protein sequence ID" value="OQR94849.1"/>
    <property type="molecule type" value="Genomic_DNA"/>
</dbReference>
<organism evidence="3 4">
    <name type="scientific">Achlya hypogyna</name>
    <name type="common">Oomycete</name>
    <name type="synonym">Protoachlya hypogyna</name>
    <dbReference type="NCBI Taxonomy" id="1202772"/>
    <lineage>
        <taxon>Eukaryota</taxon>
        <taxon>Sar</taxon>
        <taxon>Stramenopiles</taxon>
        <taxon>Oomycota</taxon>
        <taxon>Saprolegniomycetes</taxon>
        <taxon>Saprolegniales</taxon>
        <taxon>Achlyaceae</taxon>
        <taxon>Achlya</taxon>
    </lineage>
</organism>
<reference evidence="3 4" key="1">
    <citation type="journal article" date="2014" name="Genome Biol. Evol.">
        <title>The secreted proteins of Achlya hypogyna and Thraustotheca clavata identify the ancestral oomycete secretome and reveal gene acquisitions by horizontal gene transfer.</title>
        <authorList>
            <person name="Misner I."/>
            <person name="Blouin N."/>
            <person name="Leonard G."/>
            <person name="Richards T.A."/>
            <person name="Lane C.E."/>
        </authorList>
    </citation>
    <scope>NUCLEOTIDE SEQUENCE [LARGE SCALE GENOMIC DNA]</scope>
    <source>
        <strain evidence="3 4">ATCC 48635</strain>
    </source>
</reference>
<evidence type="ECO:0000313" key="3">
    <source>
        <dbReference type="EMBL" id="OQR94849.1"/>
    </source>
</evidence>
<dbReference type="AlphaFoldDB" id="A0A1V9ZA56"/>
<accession>A0A1V9ZA56</accession>
<dbReference type="PRINTS" id="PR00081">
    <property type="entry name" value="GDHRDH"/>
</dbReference>
<dbReference type="STRING" id="1202772.A0A1V9ZA56"/>
<name>A0A1V9ZA56_ACHHY</name>
<dbReference type="PANTHER" id="PTHR43669:SF3">
    <property type="entry name" value="ALCOHOL DEHYDROGENASE, PUTATIVE (AFU_ORTHOLOGUE AFUA_3G03445)-RELATED"/>
    <property type="match status" value="1"/>
</dbReference>
<comment type="caution">
    <text evidence="3">The sequence shown here is derived from an EMBL/GenBank/DDBJ whole genome shotgun (WGS) entry which is preliminary data.</text>
</comment>
<protein>
    <submittedName>
        <fullName evidence="3">DltE</fullName>
    </submittedName>
</protein>
<evidence type="ECO:0000256" key="1">
    <source>
        <dbReference type="ARBA" id="ARBA00006484"/>
    </source>
</evidence>
<dbReference type="PROSITE" id="PS00061">
    <property type="entry name" value="ADH_SHORT"/>
    <property type="match status" value="1"/>
</dbReference>
<dbReference type="Proteomes" id="UP000243579">
    <property type="component" value="Unassembled WGS sequence"/>
</dbReference>
<proteinExistence type="inferred from homology"/>
<gene>
    <name evidence="3" type="ORF">ACHHYP_00883</name>
</gene>
<dbReference type="SUPFAM" id="SSF51735">
    <property type="entry name" value="NAD(P)-binding Rossmann-fold domains"/>
    <property type="match status" value="1"/>
</dbReference>
<dbReference type="InterPro" id="IPR036291">
    <property type="entry name" value="NAD(P)-bd_dom_sf"/>
</dbReference>
<dbReference type="PANTHER" id="PTHR43669">
    <property type="entry name" value="5-KETO-D-GLUCONATE 5-REDUCTASE"/>
    <property type="match status" value="1"/>
</dbReference>
<dbReference type="GO" id="GO:0016491">
    <property type="term" value="F:oxidoreductase activity"/>
    <property type="evidence" value="ECO:0007669"/>
    <property type="project" value="UniProtKB-KW"/>
</dbReference>
<sequence length="243" mass="26072">MESMSEHTVVVTGGGSGIGLALATRFLAQGNIVIIVGRRAEKLAEAKAAHPDFETVVGDVETAAQREALFAKLIAAYPAINVFVHNAGIQRSMDLTEGLTPNWDTIASEININYAGVIHLSLLLIPHLKTKPFSTLVTVTSGLSFAPFASVPVYSSTKAAMHSFTWSLRHQLRETPIRVIEIIPPAVATDLQAPGLHKFGVNVDVFADSVFERLSAGETEIGFGTAEERRIPFPQLLKAASSN</sequence>
<dbReference type="Pfam" id="PF00106">
    <property type="entry name" value="adh_short"/>
    <property type="match status" value="1"/>
</dbReference>
<evidence type="ECO:0000313" key="4">
    <source>
        <dbReference type="Proteomes" id="UP000243579"/>
    </source>
</evidence>
<comment type="similarity">
    <text evidence="1">Belongs to the short-chain dehydrogenases/reductases (SDR) family.</text>
</comment>
<dbReference type="OrthoDB" id="37659at2759"/>
<keyword evidence="2" id="KW-0560">Oxidoreductase</keyword>
<dbReference type="InterPro" id="IPR020904">
    <property type="entry name" value="Sc_DH/Rdtase_CS"/>
</dbReference>
<dbReference type="Gene3D" id="3.40.50.720">
    <property type="entry name" value="NAD(P)-binding Rossmann-like Domain"/>
    <property type="match status" value="1"/>
</dbReference>
<evidence type="ECO:0000256" key="2">
    <source>
        <dbReference type="ARBA" id="ARBA00023002"/>
    </source>
</evidence>
<dbReference type="InterPro" id="IPR002347">
    <property type="entry name" value="SDR_fam"/>
</dbReference>
<keyword evidence="4" id="KW-1185">Reference proteome</keyword>